<accession>A0A9D4E4I7</accession>
<evidence type="ECO:0000313" key="1">
    <source>
        <dbReference type="EMBL" id="KAH3772648.1"/>
    </source>
</evidence>
<dbReference type="Proteomes" id="UP000828390">
    <property type="component" value="Unassembled WGS sequence"/>
</dbReference>
<gene>
    <name evidence="1" type="ORF">DPMN_173990</name>
</gene>
<dbReference type="EMBL" id="JAIWYP010000009">
    <property type="protein sequence ID" value="KAH3772648.1"/>
    <property type="molecule type" value="Genomic_DNA"/>
</dbReference>
<sequence>MLTNILGYDQEQREARVEAYSLTAIHQCNDKKTLSAQAARLKVLQADLRETLMLCMKRRMSYVSSPVRMLRTHSLPKPY</sequence>
<keyword evidence="2" id="KW-1185">Reference proteome</keyword>
<comment type="caution">
    <text evidence="1">The sequence shown here is derived from an EMBL/GenBank/DDBJ whole genome shotgun (WGS) entry which is preliminary data.</text>
</comment>
<proteinExistence type="predicted"/>
<evidence type="ECO:0000313" key="2">
    <source>
        <dbReference type="Proteomes" id="UP000828390"/>
    </source>
</evidence>
<organism evidence="1 2">
    <name type="scientific">Dreissena polymorpha</name>
    <name type="common">Zebra mussel</name>
    <name type="synonym">Mytilus polymorpha</name>
    <dbReference type="NCBI Taxonomy" id="45954"/>
    <lineage>
        <taxon>Eukaryota</taxon>
        <taxon>Metazoa</taxon>
        <taxon>Spiralia</taxon>
        <taxon>Lophotrochozoa</taxon>
        <taxon>Mollusca</taxon>
        <taxon>Bivalvia</taxon>
        <taxon>Autobranchia</taxon>
        <taxon>Heteroconchia</taxon>
        <taxon>Euheterodonta</taxon>
        <taxon>Imparidentia</taxon>
        <taxon>Neoheterodontei</taxon>
        <taxon>Myida</taxon>
        <taxon>Dreissenoidea</taxon>
        <taxon>Dreissenidae</taxon>
        <taxon>Dreissena</taxon>
    </lineage>
</organism>
<protein>
    <submittedName>
        <fullName evidence="1">Uncharacterized protein</fullName>
    </submittedName>
</protein>
<reference evidence="1" key="2">
    <citation type="submission" date="2020-11" db="EMBL/GenBank/DDBJ databases">
        <authorList>
            <person name="McCartney M.A."/>
            <person name="Auch B."/>
            <person name="Kono T."/>
            <person name="Mallez S."/>
            <person name="Becker A."/>
            <person name="Gohl D.M."/>
            <person name="Silverstein K.A.T."/>
            <person name="Koren S."/>
            <person name="Bechman K.B."/>
            <person name="Herman A."/>
            <person name="Abrahante J.E."/>
            <person name="Garbe J."/>
        </authorList>
    </citation>
    <scope>NUCLEOTIDE SEQUENCE</scope>
    <source>
        <strain evidence="1">Duluth1</strain>
        <tissue evidence="1">Whole animal</tissue>
    </source>
</reference>
<name>A0A9D4E4I7_DREPO</name>
<dbReference type="AlphaFoldDB" id="A0A9D4E4I7"/>
<reference evidence="1" key="1">
    <citation type="journal article" date="2019" name="bioRxiv">
        <title>The Genome of the Zebra Mussel, Dreissena polymorpha: A Resource for Invasive Species Research.</title>
        <authorList>
            <person name="McCartney M.A."/>
            <person name="Auch B."/>
            <person name="Kono T."/>
            <person name="Mallez S."/>
            <person name="Zhang Y."/>
            <person name="Obille A."/>
            <person name="Becker A."/>
            <person name="Abrahante J.E."/>
            <person name="Garbe J."/>
            <person name="Badalamenti J.P."/>
            <person name="Herman A."/>
            <person name="Mangelson H."/>
            <person name="Liachko I."/>
            <person name="Sullivan S."/>
            <person name="Sone E.D."/>
            <person name="Koren S."/>
            <person name="Silverstein K.A.T."/>
            <person name="Beckman K.B."/>
            <person name="Gohl D.M."/>
        </authorList>
    </citation>
    <scope>NUCLEOTIDE SEQUENCE</scope>
    <source>
        <strain evidence="1">Duluth1</strain>
        <tissue evidence="1">Whole animal</tissue>
    </source>
</reference>